<keyword evidence="4" id="KW-1185">Reference proteome</keyword>
<dbReference type="InterPro" id="IPR000866">
    <property type="entry name" value="AhpC/TSA"/>
</dbReference>
<dbReference type="GO" id="GO:0016209">
    <property type="term" value="F:antioxidant activity"/>
    <property type="evidence" value="ECO:0007669"/>
    <property type="project" value="InterPro"/>
</dbReference>
<dbReference type="Pfam" id="PF00578">
    <property type="entry name" value="AhpC-TSA"/>
    <property type="match status" value="1"/>
</dbReference>
<gene>
    <name evidence="3" type="ORF">DKW60_18415</name>
</gene>
<dbReference type="RefSeq" id="WP_109839131.1">
    <property type="nucleotide sequence ID" value="NZ_QGKM01000069.1"/>
</dbReference>
<name>A0A317C454_9GAMM</name>
<keyword evidence="1" id="KW-1133">Transmembrane helix</keyword>
<keyword evidence="1" id="KW-0472">Membrane</keyword>
<dbReference type="InterPro" id="IPR013766">
    <property type="entry name" value="Thioredoxin_domain"/>
</dbReference>
<evidence type="ECO:0000259" key="2">
    <source>
        <dbReference type="PROSITE" id="PS51352"/>
    </source>
</evidence>
<evidence type="ECO:0000256" key="1">
    <source>
        <dbReference type="SAM" id="Phobius"/>
    </source>
</evidence>
<dbReference type="Proteomes" id="UP000245539">
    <property type="component" value="Unassembled WGS sequence"/>
</dbReference>
<organism evidence="3 4">
    <name type="scientific">Leucothrix pacifica</name>
    <dbReference type="NCBI Taxonomy" id="1247513"/>
    <lineage>
        <taxon>Bacteria</taxon>
        <taxon>Pseudomonadati</taxon>
        <taxon>Pseudomonadota</taxon>
        <taxon>Gammaproteobacteria</taxon>
        <taxon>Thiotrichales</taxon>
        <taxon>Thiotrichaceae</taxon>
        <taxon>Leucothrix</taxon>
    </lineage>
</organism>
<proteinExistence type="predicted"/>
<dbReference type="OrthoDB" id="9799347at2"/>
<dbReference type="PANTHER" id="PTHR42852:SF17">
    <property type="entry name" value="THIOREDOXIN-LIKE PROTEIN HI_1115"/>
    <property type="match status" value="1"/>
</dbReference>
<accession>A0A317C454</accession>
<keyword evidence="1" id="KW-0812">Transmembrane</keyword>
<dbReference type="InterPro" id="IPR036249">
    <property type="entry name" value="Thioredoxin-like_sf"/>
</dbReference>
<dbReference type="PANTHER" id="PTHR42852">
    <property type="entry name" value="THIOL:DISULFIDE INTERCHANGE PROTEIN DSBE"/>
    <property type="match status" value="1"/>
</dbReference>
<reference evidence="3 4" key="1">
    <citation type="submission" date="2018-05" db="EMBL/GenBank/DDBJ databases">
        <title>Leucothrix arctica sp. nov., isolated from Arctic seawater.</title>
        <authorList>
            <person name="Choi A."/>
            <person name="Baek K."/>
        </authorList>
    </citation>
    <scope>NUCLEOTIDE SEQUENCE [LARGE SCALE GENOMIC DNA]</scope>
    <source>
        <strain evidence="3 4">JCM 18388</strain>
    </source>
</reference>
<dbReference type="AlphaFoldDB" id="A0A317C454"/>
<dbReference type="PROSITE" id="PS51352">
    <property type="entry name" value="THIOREDOXIN_2"/>
    <property type="match status" value="1"/>
</dbReference>
<dbReference type="Gene3D" id="3.40.30.10">
    <property type="entry name" value="Glutaredoxin"/>
    <property type="match status" value="1"/>
</dbReference>
<feature type="domain" description="Thioredoxin" evidence="2">
    <location>
        <begin position="37"/>
        <end position="172"/>
    </location>
</feature>
<sequence length="191" mass="21243">MSGSVRKKRKRSWLRLFTELLVIVGIVFAARFWMQRDLPSGQAPNFQAVLMDGKVVNLEDYRGEPVLLHFWASWCKFCKMTEGSITGVQKDWNVLSVAFKSGDKKEVAEYIKERDLDSWNVIPDSDGRLAELFGVQAVPASYIIDGKGAIRVKEVGLTTGWGLRVRLWYAKNVSSLSALVGLKSAEAASGG</sequence>
<dbReference type="InterPro" id="IPR050553">
    <property type="entry name" value="Thioredoxin_ResA/DsbE_sf"/>
</dbReference>
<dbReference type="EMBL" id="QGKM01000069">
    <property type="protein sequence ID" value="PWQ93059.1"/>
    <property type="molecule type" value="Genomic_DNA"/>
</dbReference>
<dbReference type="GO" id="GO:0016491">
    <property type="term" value="F:oxidoreductase activity"/>
    <property type="evidence" value="ECO:0007669"/>
    <property type="project" value="InterPro"/>
</dbReference>
<feature type="transmembrane region" description="Helical" evidence="1">
    <location>
        <begin position="12"/>
        <end position="34"/>
    </location>
</feature>
<dbReference type="SUPFAM" id="SSF52833">
    <property type="entry name" value="Thioredoxin-like"/>
    <property type="match status" value="1"/>
</dbReference>
<evidence type="ECO:0000313" key="3">
    <source>
        <dbReference type="EMBL" id="PWQ93059.1"/>
    </source>
</evidence>
<protein>
    <submittedName>
        <fullName evidence="3">Protein disulfide oxidoreductase</fullName>
    </submittedName>
</protein>
<comment type="caution">
    <text evidence="3">The sequence shown here is derived from an EMBL/GenBank/DDBJ whole genome shotgun (WGS) entry which is preliminary data.</text>
</comment>
<evidence type="ECO:0000313" key="4">
    <source>
        <dbReference type="Proteomes" id="UP000245539"/>
    </source>
</evidence>